<evidence type="ECO:0000313" key="1">
    <source>
        <dbReference type="EMBL" id="PPQ95703.1"/>
    </source>
</evidence>
<name>A0A409XYC0_9AGAR</name>
<sequence>MEKPPSLATQDTSQEEENRWLVHSELFEQIVSHVTEQQSLLALCLSSRTLHYVAQRKLYSAVTTLRKKDQHALFLATIIQNPRLARQVQDYHCYSVFSLGDFSGPPPLESLVHQGFVAMKNLKALTFRESSGQPCAEILDRDNGATFQLTKLDWGSHSEGEYIRKVLVQQASTLRELSLNCTDTITFPQEACPHLDYLAGNYYTLKALLSGRCVTRLVWDPDLFDPIHRDDFRAMLGNVKMEVNRIHTMTLVGYFGRPRLDDLSGFFTGLEILELVGLHDAEEIYLLELFPSLREVVLSPIPVSSAYLISFEQRQRIVGSLFERCRHLLLLDMIQENLNVPRDQYMYQRWERGKETPSLIPIKDALDARFY</sequence>
<comment type="caution">
    <text evidence="1">The sequence shown here is derived from an EMBL/GenBank/DDBJ whole genome shotgun (WGS) entry which is preliminary data.</text>
</comment>
<dbReference type="AlphaFoldDB" id="A0A409XYC0"/>
<dbReference type="EMBL" id="NHYE01001418">
    <property type="protein sequence ID" value="PPQ95703.1"/>
    <property type="molecule type" value="Genomic_DNA"/>
</dbReference>
<keyword evidence="2" id="KW-1185">Reference proteome</keyword>
<evidence type="ECO:0000313" key="2">
    <source>
        <dbReference type="Proteomes" id="UP000284706"/>
    </source>
</evidence>
<reference evidence="1 2" key="1">
    <citation type="journal article" date="2018" name="Evol. Lett.">
        <title>Horizontal gene cluster transfer increased hallucinogenic mushroom diversity.</title>
        <authorList>
            <person name="Reynolds H.T."/>
            <person name="Vijayakumar V."/>
            <person name="Gluck-Thaler E."/>
            <person name="Korotkin H.B."/>
            <person name="Matheny P.B."/>
            <person name="Slot J.C."/>
        </authorList>
    </citation>
    <scope>NUCLEOTIDE SEQUENCE [LARGE SCALE GENOMIC DNA]</scope>
    <source>
        <strain evidence="1 2">SRW20</strain>
    </source>
</reference>
<gene>
    <name evidence="1" type="ORF">CVT26_008386</name>
</gene>
<accession>A0A409XYC0</accession>
<protein>
    <recommendedName>
        <fullName evidence="3">F-box domain-containing protein</fullName>
    </recommendedName>
</protein>
<dbReference type="InParanoid" id="A0A409XYC0"/>
<dbReference type="Proteomes" id="UP000284706">
    <property type="component" value="Unassembled WGS sequence"/>
</dbReference>
<proteinExistence type="predicted"/>
<dbReference type="OrthoDB" id="3232239at2759"/>
<organism evidence="1 2">
    <name type="scientific">Gymnopilus dilepis</name>
    <dbReference type="NCBI Taxonomy" id="231916"/>
    <lineage>
        <taxon>Eukaryota</taxon>
        <taxon>Fungi</taxon>
        <taxon>Dikarya</taxon>
        <taxon>Basidiomycota</taxon>
        <taxon>Agaricomycotina</taxon>
        <taxon>Agaricomycetes</taxon>
        <taxon>Agaricomycetidae</taxon>
        <taxon>Agaricales</taxon>
        <taxon>Agaricineae</taxon>
        <taxon>Hymenogastraceae</taxon>
        <taxon>Gymnopilus</taxon>
    </lineage>
</organism>
<evidence type="ECO:0008006" key="3">
    <source>
        <dbReference type="Google" id="ProtNLM"/>
    </source>
</evidence>